<feature type="domain" description="Nudix hydrolase" evidence="3">
    <location>
        <begin position="1"/>
        <end position="131"/>
    </location>
</feature>
<evidence type="ECO:0000256" key="1">
    <source>
        <dbReference type="ARBA" id="ARBA00001946"/>
    </source>
</evidence>
<dbReference type="SUPFAM" id="SSF55811">
    <property type="entry name" value="Nudix"/>
    <property type="match status" value="1"/>
</dbReference>
<dbReference type="Pfam" id="PF00293">
    <property type="entry name" value="NUDIX"/>
    <property type="match status" value="1"/>
</dbReference>
<proteinExistence type="predicted"/>
<dbReference type="PROSITE" id="PS51462">
    <property type="entry name" value="NUDIX"/>
    <property type="match status" value="1"/>
</dbReference>
<evidence type="ECO:0000313" key="5">
    <source>
        <dbReference type="Proteomes" id="UP000176404"/>
    </source>
</evidence>
<evidence type="ECO:0000259" key="3">
    <source>
        <dbReference type="PROSITE" id="PS51462"/>
    </source>
</evidence>
<reference evidence="4 5" key="1">
    <citation type="journal article" date="2016" name="Nat. Commun.">
        <title>Thousands of microbial genomes shed light on interconnected biogeochemical processes in an aquifer system.</title>
        <authorList>
            <person name="Anantharaman K."/>
            <person name="Brown C.T."/>
            <person name="Hug L.A."/>
            <person name="Sharon I."/>
            <person name="Castelle C.J."/>
            <person name="Probst A.J."/>
            <person name="Thomas B.C."/>
            <person name="Singh A."/>
            <person name="Wilkins M.J."/>
            <person name="Karaoz U."/>
            <person name="Brodie E.L."/>
            <person name="Williams K.H."/>
            <person name="Hubbard S.S."/>
            <person name="Banfield J.F."/>
        </authorList>
    </citation>
    <scope>NUCLEOTIDE SEQUENCE [LARGE SCALE GENOMIC DNA]</scope>
</reference>
<dbReference type="CDD" id="cd02883">
    <property type="entry name" value="NUDIX_Hydrolase"/>
    <property type="match status" value="1"/>
</dbReference>
<dbReference type="InterPro" id="IPR000086">
    <property type="entry name" value="NUDIX_hydrolase_dom"/>
</dbReference>
<protein>
    <recommendedName>
        <fullName evidence="3">Nudix hydrolase domain-containing protein</fullName>
    </recommendedName>
</protein>
<name>A0A1F8BA73_9BACT</name>
<dbReference type="PROSITE" id="PS00893">
    <property type="entry name" value="NUDIX_BOX"/>
    <property type="match status" value="1"/>
</dbReference>
<dbReference type="Proteomes" id="UP000176404">
    <property type="component" value="Unassembled WGS sequence"/>
</dbReference>
<dbReference type="Gene3D" id="3.90.79.10">
    <property type="entry name" value="Nucleoside Triphosphate Pyrophosphohydrolase"/>
    <property type="match status" value="1"/>
</dbReference>
<accession>A0A1F8BA73</accession>
<dbReference type="PANTHER" id="PTHR43046:SF14">
    <property type="entry name" value="MUTT_NUDIX FAMILY PROTEIN"/>
    <property type="match status" value="1"/>
</dbReference>
<comment type="cofactor">
    <cofactor evidence="1">
        <name>Mg(2+)</name>
        <dbReference type="ChEBI" id="CHEBI:18420"/>
    </cofactor>
</comment>
<keyword evidence="2" id="KW-0378">Hydrolase</keyword>
<dbReference type="AlphaFoldDB" id="A0A1F8BA73"/>
<dbReference type="STRING" id="1802517.A2892_05320"/>
<gene>
    <name evidence="4" type="ORF">A2892_05320</name>
</gene>
<dbReference type="GO" id="GO:0016787">
    <property type="term" value="F:hydrolase activity"/>
    <property type="evidence" value="ECO:0007669"/>
    <property type="project" value="UniProtKB-KW"/>
</dbReference>
<dbReference type="InterPro" id="IPR020084">
    <property type="entry name" value="NUDIX_hydrolase_CS"/>
</dbReference>
<dbReference type="InterPro" id="IPR015797">
    <property type="entry name" value="NUDIX_hydrolase-like_dom_sf"/>
</dbReference>
<comment type="caution">
    <text evidence="4">The sequence shown here is derived from an EMBL/GenBank/DDBJ whole genome shotgun (WGS) entry which is preliminary data.</text>
</comment>
<evidence type="ECO:0000256" key="2">
    <source>
        <dbReference type="ARBA" id="ARBA00022801"/>
    </source>
</evidence>
<organism evidence="4 5">
    <name type="scientific">Candidatus Woesebacteria bacterium RIFCSPLOWO2_01_FULL_39_10b</name>
    <dbReference type="NCBI Taxonomy" id="1802517"/>
    <lineage>
        <taxon>Bacteria</taxon>
        <taxon>Candidatus Woeseibacteriota</taxon>
    </lineage>
</organism>
<sequence length="147" mass="16476">MNIVLMSGACVVKDNKTLLLQQAKTARHPGKWGPPGGRVKDGESMIDAALREVKEETNLDIKIRGLVQAGIKLHSNGKVSVITLFYSVPLKQNDLKIDKTELSDCKWVDKKQIDQDQFKLRDPLLKKILIKALTQKPAPIDSFEIYP</sequence>
<evidence type="ECO:0000313" key="4">
    <source>
        <dbReference type="EMBL" id="OGM60944.1"/>
    </source>
</evidence>
<dbReference type="PANTHER" id="PTHR43046">
    <property type="entry name" value="GDP-MANNOSE MANNOSYL HYDROLASE"/>
    <property type="match status" value="1"/>
</dbReference>
<dbReference type="EMBL" id="MGHD01000001">
    <property type="protein sequence ID" value="OGM60944.1"/>
    <property type="molecule type" value="Genomic_DNA"/>
</dbReference>